<reference evidence="2 3" key="1">
    <citation type="submission" date="2021-06" db="EMBL/GenBank/DDBJ databases">
        <authorList>
            <person name="Palmer J.M."/>
        </authorList>
    </citation>
    <scope>NUCLEOTIDE SEQUENCE [LARGE SCALE GENOMIC DNA]</scope>
    <source>
        <strain evidence="2 3">MEX-2019</strain>
        <tissue evidence="2">Muscle</tissue>
    </source>
</reference>
<evidence type="ECO:0000256" key="1">
    <source>
        <dbReference type="SAM" id="MobiDB-lite"/>
    </source>
</evidence>
<evidence type="ECO:0000313" key="2">
    <source>
        <dbReference type="EMBL" id="KAK5613604.1"/>
    </source>
</evidence>
<gene>
    <name evidence="2" type="ORF">CRENBAI_019033</name>
</gene>
<sequence>MSLPNGSVSLVKQFFQVTGDPGFVIGKASHCSGESGIIHKGVYVVGHTLSHGLEVLSCGWHSTPVCSSRTTLQGLFRFLCPSSHISLNSTSEQPSTQLPARHKISSPQVKEGQNETQGTNPPPHSPPSRHHHPQPGRSSTGTGPPGCPGPTPTLRSKTAQQQAGKSPPES</sequence>
<dbReference type="EMBL" id="JAHHUM010001200">
    <property type="protein sequence ID" value="KAK5613604.1"/>
    <property type="molecule type" value="Genomic_DNA"/>
</dbReference>
<organism evidence="2 3">
    <name type="scientific">Crenichthys baileyi</name>
    <name type="common">White River springfish</name>
    <dbReference type="NCBI Taxonomy" id="28760"/>
    <lineage>
        <taxon>Eukaryota</taxon>
        <taxon>Metazoa</taxon>
        <taxon>Chordata</taxon>
        <taxon>Craniata</taxon>
        <taxon>Vertebrata</taxon>
        <taxon>Euteleostomi</taxon>
        <taxon>Actinopterygii</taxon>
        <taxon>Neopterygii</taxon>
        <taxon>Teleostei</taxon>
        <taxon>Neoteleostei</taxon>
        <taxon>Acanthomorphata</taxon>
        <taxon>Ovalentaria</taxon>
        <taxon>Atherinomorphae</taxon>
        <taxon>Cyprinodontiformes</taxon>
        <taxon>Goodeidae</taxon>
        <taxon>Crenichthys</taxon>
    </lineage>
</organism>
<dbReference type="Proteomes" id="UP001311232">
    <property type="component" value="Unassembled WGS sequence"/>
</dbReference>
<feature type="compositionally biased region" description="Polar residues" evidence="1">
    <location>
        <begin position="87"/>
        <end position="98"/>
    </location>
</feature>
<dbReference type="AlphaFoldDB" id="A0AAV9RWZ1"/>
<feature type="region of interest" description="Disordered" evidence="1">
    <location>
        <begin position="87"/>
        <end position="170"/>
    </location>
</feature>
<evidence type="ECO:0000313" key="3">
    <source>
        <dbReference type="Proteomes" id="UP001311232"/>
    </source>
</evidence>
<name>A0AAV9RWZ1_9TELE</name>
<accession>A0AAV9RWZ1</accession>
<comment type="caution">
    <text evidence="2">The sequence shown here is derived from an EMBL/GenBank/DDBJ whole genome shotgun (WGS) entry which is preliminary data.</text>
</comment>
<proteinExistence type="predicted"/>
<protein>
    <submittedName>
        <fullName evidence="2">Uncharacterized protein</fullName>
    </submittedName>
</protein>
<keyword evidence="3" id="KW-1185">Reference proteome</keyword>
<feature type="compositionally biased region" description="Polar residues" evidence="1">
    <location>
        <begin position="154"/>
        <end position="164"/>
    </location>
</feature>